<dbReference type="GO" id="GO:0006099">
    <property type="term" value="P:tricarboxylic acid cycle"/>
    <property type="evidence" value="ECO:0007669"/>
    <property type="project" value="UniProtKB-UniPathway"/>
</dbReference>
<sequence length="379" mass="41485">MESYPSLGLDGTIVALSHLGQIDGEAGRLSFCGYDLHDLADHASWEEVLHLLWWGELPTASQLANLRTELAMARMLSASEIDLLRKLPRTGHPMDVMRAAISLLAGLHRPAVMKPATLFSDGIRLTAKLPLLVATYLRLRAGQPTVAPEADMGHAAAFLHALNGKRPAPEEEAAFNTYLVLLAEHGLNVSTFVARMVTSAQNDLYTAISAALAALKGTAHGGANEHAMRTFLAIGDPCNVPAYIEDLIERKARLMGVGHRIYKIEDPRVRHMRQHSDILAARPGVDSRPHDVAEAVASYILNHPHFQARKLYPNVEFYSAPLLFQLGLPTDAFTLAFAIARMPGWIGHIREQLNVPRLVRPEAAYVGPAPRAFVPIGER</sequence>
<dbReference type="PROSITE" id="PS00480">
    <property type="entry name" value="CITRATE_SYNTHASE"/>
    <property type="match status" value="1"/>
</dbReference>
<evidence type="ECO:0000313" key="9">
    <source>
        <dbReference type="Proteomes" id="UP000054010"/>
    </source>
</evidence>
<organism evidence="8 9">
    <name type="scientific">Oscillochloris trichoides DG-6</name>
    <dbReference type="NCBI Taxonomy" id="765420"/>
    <lineage>
        <taxon>Bacteria</taxon>
        <taxon>Bacillati</taxon>
        <taxon>Chloroflexota</taxon>
        <taxon>Chloroflexia</taxon>
        <taxon>Chloroflexales</taxon>
        <taxon>Chloroflexineae</taxon>
        <taxon>Oscillochloridaceae</taxon>
        <taxon>Oscillochloris</taxon>
    </lineage>
</organism>
<dbReference type="Pfam" id="PF00285">
    <property type="entry name" value="Citrate_synt"/>
    <property type="match status" value="1"/>
</dbReference>
<comment type="similarity">
    <text evidence="2 5 7">Belongs to the citrate synthase family.</text>
</comment>
<dbReference type="GO" id="GO:0005975">
    <property type="term" value="P:carbohydrate metabolic process"/>
    <property type="evidence" value="ECO:0007669"/>
    <property type="project" value="TreeGrafter"/>
</dbReference>
<dbReference type="Gene3D" id="1.10.580.10">
    <property type="entry name" value="Citrate Synthase, domain 1"/>
    <property type="match status" value="1"/>
</dbReference>
<gene>
    <name evidence="8" type="ORF">OSCT_2718</name>
</gene>
<name>E1IHB7_9CHLR</name>
<dbReference type="InterPro" id="IPR016143">
    <property type="entry name" value="Citrate_synth-like_sm_a-sub"/>
</dbReference>
<comment type="pathway">
    <text evidence="1">Carbohydrate metabolism; tricarboxylic acid cycle.</text>
</comment>
<comment type="caution">
    <text evidence="8">The sequence shown here is derived from an EMBL/GenBank/DDBJ whole genome shotgun (WGS) entry which is preliminary data.</text>
</comment>
<accession>E1IHB7</accession>
<evidence type="ECO:0000256" key="5">
    <source>
        <dbReference type="PIRNR" id="PIRNR001369"/>
    </source>
</evidence>
<feature type="active site" evidence="6">
    <location>
        <position position="259"/>
    </location>
</feature>
<dbReference type="GO" id="GO:0036440">
    <property type="term" value="F:citrate synthase activity"/>
    <property type="evidence" value="ECO:0007669"/>
    <property type="project" value="UniProtKB-EC"/>
</dbReference>
<protein>
    <recommendedName>
        <fullName evidence="5">Citrate synthase</fullName>
    </recommendedName>
</protein>
<dbReference type="Proteomes" id="UP000054010">
    <property type="component" value="Unassembled WGS sequence"/>
</dbReference>
<dbReference type="PRINTS" id="PR00143">
    <property type="entry name" value="CITRTSNTHASE"/>
</dbReference>
<dbReference type="PANTHER" id="PTHR11739">
    <property type="entry name" value="CITRATE SYNTHASE"/>
    <property type="match status" value="1"/>
</dbReference>
<evidence type="ECO:0000256" key="6">
    <source>
        <dbReference type="PIRSR" id="PIRSR001369-1"/>
    </source>
</evidence>
<reference evidence="8 9" key="1">
    <citation type="journal article" date="2011" name="J. Bacteriol.">
        <title>Draft genome sequence of the anoxygenic filamentous phototrophic bacterium Oscillochloris trichoides subsp. DG-6.</title>
        <authorList>
            <person name="Kuznetsov B.B."/>
            <person name="Ivanovsky R.N."/>
            <person name="Keppen O.I."/>
            <person name="Sukhacheva M.V."/>
            <person name="Bumazhkin B.K."/>
            <person name="Patutina E.O."/>
            <person name="Beletsky A.V."/>
            <person name="Mardanov A.V."/>
            <person name="Baslerov R.V."/>
            <person name="Panteleeva A.N."/>
            <person name="Kolganova T.V."/>
            <person name="Ravin N.V."/>
            <person name="Skryabin K.G."/>
        </authorList>
    </citation>
    <scope>NUCLEOTIDE SEQUENCE [LARGE SCALE GENOMIC DNA]</scope>
    <source>
        <strain evidence="8 9">DG-6</strain>
    </source>
</reference>
<dbReference type="eggNOG" id="COG0372">
    <property type="taxonomic scope" value="Bacteria"/>
</dbReference>
<dbReference type="SUPFAM" id="SSF48256">
    <property type="entry name" value="Citrate synthase"/>
    <property type="match status" value="1"/>
</dbReference>
<evidence type="ECO:0000256" key="7">
    <source>
        <dbReference type="RuleBase" id="RU003406"/>
    </source>
</evidence>
<dbReference type="STRING" id="765420.OSCT_2718"/>
<evidence type="ECO:0000256" key="1">
    <source>
        <dbReference type="ARBA" id="ARBA00005163"/>
    </source>
</evidence>
<feature type="active site" evidence="6">
    <location>
        <position position="316"/>
    </location>
</feature>
<dbReference type="UniPathway" id="UPA00223"/>
<proteinExistence type="inferred from homology"/>
<dbReference type="InterPro" id="IPR036969">
    <property type="entry name" value="Citrate_synthase_sf"/>
</dbReference>
<dbReference type="InterPro" id="IPR019810">
    <property type="entry name" value="Citrate_synthase_AS"/>
</dbReference>
<evidence type="ECO:0000313" key="8">
    <source>
        <dbReference type="EMBL" id="EFO79592.1"/>
    </source>
</evidence>
<dbReference type="EMBL" id="ADVR01000112">
    <property type="protein sequence ID" value="EFO79592.1"/>
    <property type="molecule type" value="Genomic_DNA"/>
</dbReference>
<dbReference type="GO" id="GO:0005829">
    <property type="term" value="C:cytosol"/>
    <property type="evidence" value="ECO:0007669"/>
    <property type="project" value="TreeGrafter"/>
</dbReference>
<dbReference type="HOGENOM" id="CLU_025068_2_1_0"/>
<dbReference type="Gene3D" id="1.10.230.10">
    <property type="entry name" value="Cytochrome P450-Terp, domain 2"/>
    <property type="match status" value="1"/>
</dbReference>
<evidence type="ECO:0000256" key="2">
    <source>
        <dbReference type="ARBA" id="ARBA00010566"/>
    </source>
</evidence>
<dbReference type="PANTHER" id="PTHR11739:SF4">
    <property type="entry name" value="CITRATE SYNTHASE, PEROXISOMAL"/>
    <property type="match status" value="1"/>
</dbReference>
<dbReference type="InterPro" id="IPR016142">
    <property type="entry name" value="Citrate_synth-like_lrg_a-sub"/>
</dbReference>
<dbReference type="PIRSF" id="PIRSF001369">
    <property type="entry name" value="Citrate_synth"/>
    <property type="match status" value="1"/>
</dbReference>
<keyword evidence="9" id="KW-1185">Reference proteome</keyword>
<dbReference type="OrthoDB" id="9800864at2"/>
<evidence type="ECO:0000256" key="3">
    <source>
        <dbReference type="ARBA" id="ARBA00022679"/>
    </source>
</evidence>
<evidence type="ECO:0000256" key="4">
    <source>
        <dbReference type="ARBA" id="ARBA00049288"/>
    </source>
</evidence>
<dbReference type="AlphaFoldDB" id="E1IHB7"/>
<keyword evidence="3 5" id="KW-0808">Transferase</keyword>
<dbReference type="InterPro" id="IPR024176">
    <property type="entry name" value="Citrate_synthase_bac-typ"/>
</dbReference>
<dbReference type="InterPro" id="IPR002020">
    <property type="entry name" value="Citrate_synthase"/>
</dbReference>
<comment type="catalytic activity">
    <reaction evidence="4">
        <text>oxaloacetate + acetyl-CoA + H2O = citrate + CoA + H(+)</text>
        <dbReference type="Rhea" id="RHEA:16845"/>
        <dbReference type="ChEBI" id="CHEBI:15377"/>
        <dbReference type="ChEBI" id="CHEBI:15378"/>
        <dbReference type="ChEBI" id="CHEBI:16452"/>
        <dbReference type="ChEBI" id="CHEBI:16947"/>
        <dbReference type="ChEBI" id="CHEBI:57287"/>
        <dbReference type="ChEBI" id="CHEBI:57288"/>
        <dbReference type="EC" id="2.3.3.16"/>
    </reaction>
</comment>